<evidence type="ECO:0000313" key="2">
    <source>
        <dbReference type="Proteomes" id="UP000824782"/>
    </source>
</evidence>
<reference evidence="1" key="1">
    <citation type="thesis" date="2020" institute="ProQuest LLC" country="789 East Eisenhower Parkway, Ann Arbor, MI, USA">
        <title>Comparative Genomics and Chromosome Evolution.</title>
        <authorList>
            <person name="Mudd A.B."/>
        </authorList>
    </citation>
    <scope>NUCLEOTIDE SEQUENCE</scope>
    <source>
        <strain evidence="1">237g6f4</strain>
        <tissue evidence="1">Blood</tissue>
    </source>
</reference>
<name>A0AAV6Z1L5_ENGPU</name>
<dbReference type="Proteomes" id="UP000824782">
    <property type="component" value="Unassembled WGS sequence"/>
</dbReference>
<evidence type="ECO:0000313" key="1">
    <source>
        <dbReference type="EMBL" id="KAG8540143.1"/>
    </source>
</evidence>
<proteinExistence type="predicted"/>
<dbReference type="EMBL" id="WNYA01011408">
    <property type="protein sequence ID" value="KAG8540143.1"/>
    <property type="molecule type" value="Genomic_DNA"/>
</dbReference>
<gene>
    <name evidence="1" type="ORF">GDO81_019783</name>
</gene>
<sequence length="98" mass="10518">MSRSFGAGAARSLLGKMLQVPPPGFGVLCLLLADPLQVLTLVGDIGGDIFQSLQRFSIGFGSGFWLSRSGMVRDVLMLWYFRCGFGVSVMLEGSAQDI</sequence>
<accession>A0AAV6Z1L5</accession>
<comment type="caution">
    <text evidence="1">The sequence shown here is derived from an EMBL/GenBank/DDBJ whole genome shotgun (WGS) entry which is preliminary data.</text>
</comment>
<keyword evidence="2" id="KW-1185">Reference proteome</keyword>
<protein>
    <submittedName>
        <fullName evidence="1">Uncharacterized protein</fullName>
    </submittedName>
</protein>
<dbReference type="AlphaFoldDB" id="A0AAV6Z1L5"/>
<organism evidence="1 2">
    <name type="scientific">Engystomops pustulosus</name>
    <name type="common">Tungara frog</name>
    <name type="synonym">Physalaemus pustulosus</name>
    <dbReference type="NCBI Taxonomy" id="76066"/>
    <lineage>
        <taxon>Eukaryota</taxon>
        <taxon>Metazoa</taxon>
        <taxon>Chordata</taxon>
        <taxon>Craniata</taxon>
        <taxon>Vertebrata</taxon>
        <taxon>Euteleostomi</taxon>
        <taxon>Amphibia</taxon>
        <taxon>Batrachia</taxon>
        <taxon>Anura</taxon>
        <taxon>Neobatrachia</taxon>
        <taxon>Hyloidea</taxon>
        <taxon>Leptodactylidae</taxon>
        <taxon>Leiuperinae</taxon>
        <taxon>Engystomops</taxon>
    </lineage>
</organism>